<dbReference type="Proteomes" id="UP000007575">
    <property type="component" value="Chromosome"/>
</dbReference>
<dbReference type="AlphaFoldDB" id="H8GX46"/>
<sequence>MQTQAPQGLERDHPALRPGRPSETGRHLRDIRLLLSGPGGPLCCARRSCPDCIRRSAEPTGLPGGGL</sequence>
<dbReference type="HOGENOM" id="CLU_2805330_0_0_0"/>
<name>H8GX46_DEIGI</name>
<protein>
    <submittedName>
        <fullName evidence="2">Uncharacterized protein</fullName>
    </submittedName>
</protein>
<dbReference type="KEGG" id="dgo:DGo_CA0659"/>
<evidence type="ECO:0000313" key="2">
    <source>
        <dbReference type="EMBL" id="AFD24587.1"/>
    </source>
</evidence>
<evidence type="ECO:0000313" key="3">
    <source>
        <dbReference type="Proteomes" id="UP000007575"/>
    </source>
</evidence>
<dbReference type="EMBL" id="CP002191">
    <property type="protein sequence ID" value="AFD24587.1"/>
    <property type="molecule type" value="Genomic_DNA"/>
</dbReference>
<evidence type="ECO:0000256" key="1">
    <source>
        <dbReference type="SAM" id="MobiDB-lite"/>
    </source>
</evidence>
<proteinExistence type="predicted"/>
<dbReference type="PATRIC" id="fig|745776.4.peg.674"/>
<keyword evidence="3" id="KW-1185">Reference proteome</keyword>
<gene>
    <name evidence="2" type="ordered locus">DGo_CA0659</name>
</gene>
<feature type="region of interest" description="Disordered" evidence="1">
    <location>
        <begin position="1"/>
        <end position="27"/>
    </location>
</feature>
<organism evidence="2 3">
    <name type="scientific">Deinococcus gobiensis (strain DSM 21396 / JCM 16679 / CGMCC 1.7299 / I-0)</name>
    <dbReference type="NCBI Taxonomy" id="745776"/>
    <lineage>
        <taxon>Bacteria</taxon>
        <taxon>Thermotogati</taxon>
        <taxon>Deinococcota</taxon>
        <taxon>Deinococci</taxon>
        <taxon>Deinococcales</taxon>
        <taxon>Deinococcaceae</taxon>
        <taxon>Deinococcus</taxon>
    </lineage>
</organism>
<reference evidence="2 3" key="1">
    <citation type="journal article" date="2012" name="PLoS ONE">
        <title>Genome sequence and transcriptome analysis of the radioresistant bacterium Deinococcus gobiensis: insights into the extreme environmental adaptations.</title>
        <authorList>
            <person name="Yuan M."/>
            <person name="Chen M."/>
            <person name="Zhang W."/>
            <person name="Lu W."/>
            <person name="Wang J."/>
            <person name="Yang M."/>
            <person name="Zhao P."/>
            <person name="Tang R."/>
            <person name="Li X."/>
            <person name="Hao Y."/>
            <person name="Zhou Z."/>
            <person name="Zhan Y."/>
            <person name="Yu H."/>
            <person name="Teng C."/>
            <person name="Yan Y."/>
            <person name="Ping S."/>
            <person name="Wang Y."/>
            <person name="Lin M."/>
        </authorList>
    </citation>
    <scope>NUCLEOTIDE SEQUENCE [LARGE SCALE GENOMIC DNA]</scope>
    <source>
        <strain evidence="2 3">I-0</strain>
    </source>
</reference>
<accession>H8GX46</accession>